<dbReference type="GO" id="GO:0005230">
    <property type="term" value="F:extracellular ligand-gated monoatomic ion channel activity"/>
    <property type="evidence" value="ECO:0007669"/>
    <property type="project" value="InterPro"/>
</dbReference>
<dbReference type="GO" id="GO:0016020">
    <property type="term" value="C:membrane"/>
    <property type="evidence" value="ECO:0007669"/>
    <property type="project" value="UniProtKB-SubCell"/>
</dbReference>
<protein>
    <recommendedName>
        <fullName evidence="4">Neurotransmitter-gated ion-channel transmembrane domain-containing protein</fullName>
    </recommendedName>
</protein>
<dbReference type="EMBL" id="UYRU01043731">
    <property type="protein sequence ID" value="VDK83584.1"/>
    <property type="molecule type" value="Genomic_DNA"/>
</dbReference>
<dbReference type="InterPro" id="IPR006201">
    <property type="entry name" value="Neur_channel"/>
</dbReference>
<dbReference type="Pfam" id="PF02932">
    <property type="entry name" value="Neur_chan_memb"/>
    <property type="match status" value="1"/>
</dbReference>
<gene>
    <name evidence="5" type="ORF">DILT_LOCUS3480</name>
</gene>
<feature type="transmembrane region" description="Helical" evidence="3">
    <location>
        <begin position="122"/>
        <end position="145"/>
    </location>
</feature>
<name>A0A3P6UZD4_DIBLA</name>
<evidence type="ECO:0000256" key="2">
    <source>
        <dbReference type="SAM" id="MobiDB-lite"/>
    </source>
</evidence>
<dbReference type="PANTHER" id="PTHR18945">
    <property type="entry name" value="NEUROTRANSMITTER GATED ION CHANNEL"/>
    <property type="match status" value="1"/>
</dbReference>
<feature type="transmembrane region" description="Helical" evidence="3">
    <location>
        <begin position="92"/>
        <end position="110"/>
    </location>
</feature>
<feature type="domain" description="Neurotransmitter-gated ion-channel transmembrane" evidence="4">
    <location>
        <begin position="63"/>
        <end position="331"/>
    </location>
</feature>
<comment type="subcellular location">
    <subcellularLocation>
        <location evidence="1">Membrane</location>
        <topology evidence="1">Multi-pass membrane protein</topology>
    </subcellularLocation>
</comment>
<dbReference type="CDD" id="cd19064">
    <property type="entry name" value="LGIC_TM_nAChR"/>
    <property type="match status" value="1"/>
</dbReference>
<proteinExistence type="predicted"/>
<keyword evidence="3" id="KW-0472">Membrane</keyword>
<evidence type="ECO:0000256" key="1">
    <source>
        <dbReference type="ARBA" id="ARBA00004141"/>
    </source>
</evidence>
<reference evidence="5 6" key="1">
    <citation type="submission" date="2018-11" db="EMBL/GenBank/DDBJ databases">
        <authorList>
            <consortium name="Pathogen Informatics"/>
        </authorList>
    </citation>
    <scope>NUCLEOTIDE SEQUENCE [LARGE SCALE GENOMIC DNA]</scope>
</reference>
<dbReference type="InterPro" id="IPR006029">
    <property type="entry name" value="Neurotrans-gated_channel_TM"/>
</dbReference>
<keyword evidence="3" id="KW-0812">Transmembrane</keyword>
<evidence type="ECO:0000313" key="5">
    <source>
        <dbReference type="EMBL" id="VDK83584.1"/>
    </source>
</evidence>
<sequence length="379" mass="42930">MTRPIYIDYAADLYEFNSTVEFDVLSMSATCQERYYKYSHHAYPEVTFYLRMRRRTIFYTLNIMMPCVAISALMLLTFYLPPESREKISLSINIFISLTLFFLLISETIPPTSLAVPLLGKYLLFTIILITSSIVSTVMGMRLAAGNHKYSSLHHWQSGLSAPKKTNREIQNEGKLSMEMHQHTKNQQGLSNHNAWTLRPRPPKASSLPHETVSLSKRSLQHQHTRVPTTPSAAEQSARPSRAKGPEADSGAYTNPLVAAISQGLEREEPCVQARIGRKLRQVMHGTDYIAQRVKDVKMEDDVKEDWQFVAVVVDRLCLWVFSLVCTIAVLSIIFKAPSMTSSQPPLDPAHLPNSTNLTSFVDAEMRIPRQTVKIIFIN</sequence>
<dbReference type="InterPro" id="IPR038050">
    <property type="entry name" value="Neuro_actylchol_rec"/>
</dbReference>
<keyword evidence="3" id="KW-1133">Transmembrane helix</keyword>
<feature type="compositionally biased region" description="Polar residues" evidence="2">
    <location>
        <begin position="226"/>
        <end position="239"/>
    </location>
</feature>
<organism evidence="5 6">
    <name type="scientific">Dibothriocephalus latus</name>
    <name type="common">Fish tapeworm</name>
    <name type="synonym">Diphyllobothrium latum</name>
    <dbReference type="NCBI Taxonomy" id="60516"/>
    <lineage>
        <taxon>Eukaryota</taxon>
        <taxon>Metazoa</taxon>
        <taxon>Spiralia</taxon>
        <taxon>Lophotrochozoa</taxon>
        <taxon>Platyhelminthes</taxon>
        <taxon>Cestoda</taxon>
        <taxon>Eucestoda</taxon>
        <taxon>Diphyllobothriidea</taxon>
        <taxon>Diphyllobothriidae</taxon>
        <taxon>Dibothriocephalus</taxon>
    </lineage>
</organism>
<keyword evidence="6" id="KW-1185">Reference proteome</keyword>
<evidence type="ECO:0000256" key="3">
    <source>
        <dbReference type="SAM" id="Phobius"/>
    </source>
</evidence>
<dbReference type="InterPro" id="IPR036719">
    <property type="entry name" value="Neuro-gated_channel_TM_sf"/>
</dbReference>
<dbReference type="Gene3D" id="1.20.58.390">
    <property type="entry name" value="Neurotransmitter-gated ion-channel transmembrane domain"/>
    <property type="match status" value="2"/>
</dbReference>
<dbReference type="GO" id="GO:0004888">
    <property type="term" value="F:transmembrane signaling receptor activity"/>
    <property type="evidence" value="ECO:0007669"/>
    <property type="project" value="InterPro"/>
</dbReference>
<dbReference type="SUPFAM" id="SSF90112">
    <property type="entry name" value="Neurotransmitter-gated ion-channel transmembrane pore"/>
    <property type="match status" value="1"/>
</dbReference>
<evidence type="ECO:0000259" key="4">
    <source>
        <dbReference type="Pfam" id="PF02932"/>
    </source>
</evidence>
<dbReference type="InterPro" id="IPR036734">
    <property type="entry name" value="Neur_chan_lig-bd_sf"/>
</dbReference>
<feature type="transmembrane region" description="Helical" evidence="3">
    <location>
        <begin position="317"/>
        <end position="335"/>
    </location>
</feature>
<dbReference type="AlphaFoldDB" id="A0A3P6UZD4"/>
<feature type="compositionally biased region" description="Polar residues" evidence="2">
    <location>
        <begin position="185"/>
        <end position="195"/>
    </location>
</feature>
<evidence type="ECO:0000313" key="6">
    <source>
        <dbReference type="Proteomes" id="UP000281553"/>
    </source>
</evidence>
<feature type="region of interest" description="Disordered" evidence="2">
    <location>
        <begin position="182"/>
        <end position="254"/>
    </location>
</feature>
<accession>A0A3P6UZD4</accession>
<feature type="transmembrane region" description="Helical" evidence="3">
    <location>
        <begin position="57"/>
        <end position="80"/>
    </location>
</feature>
<dbReference type="Proteomes" id="UP000281553">
    <property type="component" value="Unassembled WGS sequence"/>
</dbReference>
<dbReference type="Gene3D" id="2.70.170.10">
    <property type="entry name" value="Neurotransmitter-gated ion-channel ligand-binding domain"/>
    <property type="match status" value="1"/>
</dbReference>